<dbReference type="Gene3D" id="1.20.120.330">
    <property type="entry name" value="Nucleotidyltransferases domain 2"/>
    <property type="match status" value="1"/>
</dbReference>
<feature type="region of interest" description="Disordered" evidence="2">
    <location>
        <begin position="4244"/>
        <end position="4267"/>
    </location>
</feature>
<dbReference type="Pfam" id="PF05168">
    <property type="entry name" value="HEPN"/>
    <property type="match status" value="1"/>
</dbReference>
<dbReference type="InterPro" id="IPR036869">
    <property type="entry name" value="J_dom_sf"/>
</dbReference>
<dbReference type="NCBIfam" id="NF047352">
    <property type="entry name" value="P_loop_sacsin"/>
    <property type="match status" value="3"/>
</dbReference>
<dbReference type="SUPFAM" id="SSF55874">
    <property type="entry name" value="ATPase domain of HSP90 chaperone/DNA topoisomerase II/histidine kinase"/>
    <property type="match status" value="3"/>
</dbReference>
<dbReference type="Proteomes" id="UP001152320">
    <property type="component" value="Chromosome 19"/>
</dbReference>
<dbReference type="InterPro" id="IPR001623">
    <property type="entry name" value="DnaJ_domain"/>
</dbReference>
<dbReference type="EMBL" id="JAIZAY010000019">
    <property type="protein sequence ID" value="KAJ8023840.1"/>
    <property type="molecule type" value="Genomic_DNA"/>
</dbReference>
<name>A0A9Q1BEM8_HOLLE</name>
<feature type="region of interest" description="Disordered" evidence="2">
    <location>
        <begin position="4122"/>
        <end position="4143"/>
    </location>
</feature>
<feature type="coiled-coil region" evidence="1">
    <location>
        <begin position="4145"/>
        <end position="4236"/>
    </location>
</feature>
<dbReference type="SUPFAM" id="SSF46565">
    <property type="entry name" value="Chaperone J-domain"/>
    <property type="match status" value="1"/>
</dbReference>
<comment type="caution">
    <text evidence="4">The sequence shown here is derived from an EMBL/GenBank/DDBJ whole genome shotgun (WGS) entry which is preliminary data.</text>
</comment>
<dbReference type="Pfam" id="PF25794">
    <property type="entry name" value="SACS"/>
    <property type="match status" value="3"/>
</dbReference>
<accession>A0A9Q1BEM8</accession>
<dbReference type="PROSITE" id="PS50076">
    <property type="entry name" value="DNAJ_2"/>
    <property type="match status" value="1"/>
</dbReference>
<evidence type="ECO:0000259" key="3">
    <source>
        <dbReference type="PROSITE" id="PS50076"/>
    </source>
</evidence>
<evidence type="ECO:0000256" key="2">
    <source>
        <dbReference type="SAM" id="MobiDB-lite"/>
    </source>
</evidence>
<dbReference type="InterPro" id="IPR007842">
    <property type="entry name" value="HEPN_dom"/>
</dbReference>
<dbReference type="InterPro" id="IPR058210">
    <property type="entry name" value="SACS/Nov_dom"/>
</dbReference>
<organism evidence="4 5">
    <name type="scientific">Holothuria leucospilota</name>
    <name type="common">Black long sea cucumber</name>
    <name type="synonym">Mertensiothuria leucospilota</name>
    <dbReference type="NCBI Taxonomy" id="206669"/>
    <lineage>
        <taxon>Eukaryota</taxon>
        <taxon>Metazoa</taxon>
        <taxon>Echinodermata</taxon>
        <taxon>Eleutherozoa</taxon>
        <taxon>Echinozoa</taxon>
        <taxon>Holothuroidea</taxon>
        <taxon>Aspidochirotacea</taxon>
        <taxon>Aspidochirotida</taxon>
        <taxon>Holothuriidae</taxon>
        <taxon>Holothuria</taxon>
    </lineage>
</organism>
<dbReference type="InterPro" id="IPR036890">
    <property type="entry name" value="HATPase_C_sf"/>
</dbReference>
<dbReference type="PANTHER" id="PTHR46919:SF2">
    <property type="entry name" value="SACSIN"/>
    <property type="match status" value="1"/>
</dbReference>
<evidence type="ECO:0000313" key="4">
    <source>
        <dbReference type="EMBL" id="KAJ8023840.1"/>
    </source>
</evidence>
<keyword evidence="1" id="KW-0175">Coiled coil</keyword>
<dbReference type="PANTHER" id="PTHR46919">
    <property type="entry name" value="ZINC FINGER, C3HC4 TYPE (RING FINGER) FAMILY PROTEIN"/>
    <property type="match status" value="1"/>
</dbReference>
<proteinExistence type="predicted"/>
<keyword evidence="5" id="KW-1185">Reference proteome</keyword>
<dbReference type="Gene3D" id="1.10.287.110">
    <property type="entry name" value="DnaJ domain"/>
    <property type="match status" value="1"/>
</dbReference>
<evidence type="ECO:0000256" key="1">
    <source>
        <dbReference type="SAM" id="Coils"/>
    </source>
</evidence>
<feature type="domain" description="J" evidence="3">
    <location>
        <begin position="4151"/>
        <end position="4220"/>
    </location>
</feature>
<reference evidence="4" key="1">
    <citation type="submission" date="2021-10" db="EMBL/GenBank/DDBJ databases">
        <title>Tropical sea cucumber genome reveals ecological adaptation and Cuvierian tubules defense mechanism.</title>
        <authorList>
            <person name="Chen T."/>
        </authorList>
    </citation>
    <scope>NUCLEOTIDE SEQUENCE</scope>
    <source>
        <strain evidence="4">Nanhai2018</strain>
        <tissue evidence="4">Muscle</tissue>
    </source>
</reference>
<dbReference type="OrthoDB" id="1262810at2759"/>
<gene>
    <name evidence="4" type="ORF">HOLleu_36395</name>
</gene>
<evidence type="ECO:0000313" key="5">
    <source>
        <dbReference type="Proteomes" id="UP001152320"/>
    </source>
</evidence>
<protein>
    <submittedName>
        <fullName evidence="4">Sacsin</fullName>
    </submittedName>
</protein>
<sequence length="4401" mass="502815">MASSIKGDAFGPQPPPLLEYLQHVLRGYSDGQILKELLQNAEDAGASEVKFIYDKRQFGTTSLFEPTLAKFQGPAVLAFNDAQFSHDDWGAIQRPARSDKKEDVLKVGRFGIGFSSVYHLTDLPCIISGSSIAIIDPFEEHFTNVNNRPVAGSKWNLADVLNQRACSDQLAPFREAFLDQETFWQGDQSFKGTLFRFPLRRTPSSLCGSVYSEDETTKVFNSFRQDASVVMLFLRNVEKISLLVREPQSNRPTPYLDVKVTAEDMSNIRTIRKNFNALLERSKGVKEHTEDIEMLVKLDITMNDHSGSQISQSWISCQAISYKCSKQLKDLAERLHFLPWVGIAIELTEERKSKNSPGTSLDGRIFCFLPLPYGEPSRSGLPVHVHGYFGVSDDRRSLKWPGGDHIQNETALWNKLLVEEVLPGVYIKAVLKAIDVCRGGRKGPNVIYNALPNTKTELGNWKGMVKSFYKEIFKHPVLYVKTRKTWEHVDSVIIDDLPDRDQGARPVIMKSLVIGGFLVVENLPCHVLEAIKQFVRGAKFVNAQRVLKGLRSPLDEPLDHFGQDERLQLLTYLLNNNCTAQDLNALEILPVGDGHFTKFVASPKSEDYVYLSSNQCKEELLPHLKHRFVGSLKSRFRELQNHLNAMGHADHWKQLKYLTPQLVVSLLKETLPSEWKGEYATKTILDERHGIFLRSWPNKLWEFAFHHIKLSELEGLNLLPVTDVEKNPIELVTLKQGSRVVSCSSAARKNYADIVAILSKLGIIVCELPFYVTKHYDLTKSNFAQQFDSNGVMNTLRKTDKQDIERLCQGNSKFREKFYKSLLPFLNCRNMTREDKNFVKKLQIFQACNTIHNYSFTSVSSGVSLLEEGCEKRLPAVTLPRMVFITKHEVLRSFFRQIGVKELKENDIVKEILVSFQAEKFSAKDKQMLTSWIGTSFRQIRQIEGCLEILKASSFVPNGAEEERRVCEVFDPSDELLKSLLTDRKLFPSETFLQQDGGVWTTILPDLGYLTRDDVDQNLLKMVADEISSIQKHDQADALCRFLAVKPKLLEFKVDSCNTLRDYLFKVSFVRCRRERPVKYPSRLPFLGELHTDVLFTPEALVLFSEKNWQLSGSSALLVEGVPEDIGIRKEPTVEEVSNHLRQLIEHFSVTSQTETSMLHAIYSFLNDQASHKSFCSYLPTKCIWTGEGFKSPESVCLKDTVVDLRPFIFVIPREYRSYRQLYEAVQISANVTTKDLLHLLRKAKDKADLECKKDVKNLIDLATRILKRLLETEKDLKPYATHLFVPTVSNELLPPEEVSFCDYDWLKHSQLTGEEVAQAYQGIKLISDDFSINMARRLGVIPLSSRLAMADEIADGITQTGQYESITTRIRNILNDAGYQSTSIPKEMIQNAEDAGATEVRFLIDLRTNKCSMKRLLDQEMRSLQGPALWVYNNSVFSDIDLENITKLGGGTKSEDSSKIGKFGLGFNSIYHITDVPSFVTRHFVNFFDPHRKFLKSQIRGNGRGIRLNFKTNPKVAAMFRDQFQPYDGIFGCHMSGISQMEYGATLFRLPLRGPKEAQDSEICKETYTESKLKLLMKSVCDTSSQLLLFTEKVKSIEVHLLEDSDGIKPTLLFSANKETVSQNPNLPLPFREHVSKRILETGSKMPSDTICEIKVENQWTETGKRYFQETSQESGTEYWITAMSAGKETAVSLCREKTGNVAGLLPCGGIAWRKFPPSKKFDGQVFCGLPLSVPKSHLPVHINGSFALSDDRSKLWQDSCNSIDPEASFKSKWNTALFEDVILSAYLTCLEQENVGKYCSNSVNRCFLWPNLNETSTNGDYGRFVLAFYTAVAKGTKAKQPRIFWDNQTCQFAISQIAFVDKRFERSEKIFRMVSEMITRMGKAHAVFKLPQYVIEGFQKAGCSGFVDQQTYSFARFYTEIFLPNLGKCRDEDNSLLQLALTECDHEVLNLIKTNDCIPASPNGEKYKIPSDLFDPSALGELFSSDEGFFPSHSFLSLLNDRQKGTLRDLGCLKTSLQWKDLIDRALTIPRLWAQNKDRAFKLFDALMMEMERRLGDSAQSGQTFMDNFKNICFIPAKDQHRNQELKCANDLFLQSEEDLVGTVSFIVKCNIPRRVREFLGLEHKKPNSKLVLENLSNISKRKGLGSQFFQSDRLRDICSKIYVYLQNKLHDSNVVCFLCEKDCFLVEDTFVRAAKLSFGNDSVPPYMYKVSNDFRNLHSLLRKANVRESFDVEDLIKVLDNVQADYCNQPLPNTLLHDVLTKVVKPLANKIENSEFVSDDSRTIFLPDADGILRPSCQLSFCDVGWLNSKEVVLCHKDIPSPHAVLLGVLDIRRQLLENCSDVIHGYLGEDFGQREELTNRLKRILTGYPCDFSILKEIVQNADDAGASEVHFILDKGTYPAERLLKESMKSLQGAALLAFNDKPFTEEDIQGIQKLGEGSKRAETYKTGRYGVGFNVVYHLTDCPMFLTGDKICVMDPTLRYVPGASVKSPGRMYNDIRNALRKVCPDFLECFFTFNDQLQLTKGTLFRFPLRKEGSELSDVEWTPNKVQVLLNSFKEEIFDVLLFLKSVRKINISVREKESKKLENTYTVEAQISNHAETDRMTFYKHLFYHANTPVTQIPVMKNCCEVFVKSSDGYQEQWIVQQSIGLNEKSIPSSVSKALITERIDLRLLPKGGVAARFSTNCKKEMSGFVNVPRKVEHKAFCLLPLPLSTGLPVHVDGYFALDHEARRNLWCGPVGDPKNDWNTLIKERIIGLAYIQLLLEVKNRVTSLTEENKNRSYVIKVLRKFHELFPKFDRQNKQKEEDPWNCVSKTVYTEIAREKYALFPVVKPLSTSDSTEGEVVVHWKCCIENAHETGYVDDLFNTFDNTRKEDTEKENRKILQSLLIKLGFPLLSTPFAVYQSILNALEEEGDNLFTNEGTPKSILKVSPDVVIDFLKKEALFVALKGLPKDLEQTPIQTKRNLDVLLQYVTKAEKYENKLDSLPLLLTCDGTLRLFSKDLKVFSSVYRSLLPNCKNEFLHDQFRSLISKESDVFAKFEITDLARRLNKNLDEASFCSHNLVPWSHGPMTRKKDTTPSVEWLKTFWKFLSKREGDFDSREAFVKHCIQYLGKWALIPVTVEKEQSKVVTFLMPLEMGKAVLLPAPYSAYKAVYDVLVNLQIPALDLSPMRQETSQSISTPSTLLKLEKFQEIPTFFVTRIENRCDVLQVLDYLLDINYEGFVNLSKDQCRLILEHMGVGSSNLVKTHGDSVLKRLPCYETIQGSIVPLDKKVYSIAISDLPTEGNDEWLMPSNSIFLKKDKIPGELSKALNVEELDEVDLYRKFILPHFRSFPEDTMWYHLEKIMNMVLKNLSTRDEREKLIKKLNLAHISLIECRSGQVKVVTELYDPEHAVFKVMLTEDCFPSKFKRDDSMDQQMRWLRFLRLIGMKTEVTVSQYLKFVQDVSSGPGEADKSFHKADPKGQKDYVLFQHLRRTHSLHSNEDLLNKISKLQFISSQPPEGRVCKLFNPTLAKKIRPNAALASKCTLVWSIEPLCPEWVNPLEDICDSKSKQKENCLKKWKEKLGINTKPSLIGVLRHTQTLCNNLTFANTLEGKAVTFFGQILLDIVCDILKFLSSQCENISTNKSSGEPQKACSSKYTCCQNCKLIVEQLESVPFVPVDEGRMLTKASMVVKTMITEENCNIFMYLKKLPDKLIPYYSTLQCIGATEQPTLEQYATVLGTISTITDLTNQPNLIAAVTQAMSGFIKCLHRKQNDDHTRQILSQMPALYLMTKFEGVPIAKSSSLFHNDVAQFSKRLKEFPHPLLKAISQEDVGTNVNVDELLKILPEHLRPRFISEFVEEKIVTSVEHATIERCQCAISRKLRKIVTWEQFPSAIKCIVAHELKTGNSPQTDDKMAELMSSTFTIKCIEKLQTSLFFEGREIAHSQSDTLSLFRMNQELKEIAIYISHDANPLHMYRQLAKNFNNIFKLVTDTTNLELILGAENEEDLSNLLNMEGIGTAGLEEESFWNLPELGSNIQDDVIALLNQDIMYIFYEKEYVGLDYGEGNVELFIYARVVRRIDDGSSNDKPWRINYDVQIGKDEIRRIPAHKLYKFITPGHPDSFALTVYSGPLGDSSEGQDVPGAVKSEQDTTESQDLNATKREITRTLEDIMTMQEEDKRKTIRRLLLKWHPDKHLTKKEFAEEIFKHIQTELDRLQNMNTFSRENFYDDIHQRARRYEEERRHWQERYRASSSSSWNTRKRRHHGEHEFYPPPSFHRRKNTLEGRRHLKQALVDFSTADDLENSHFRYQWKCQLYFFASEKALKAAQLASGRNTSSDCGILRAAESLQEELDMMDSVRSLISIVKKDSHYPESCVPPGIPQEEFTSVHSQEARKVSWDILKTVEKFIEYEED</sequence>